<protein>
    <submittedName>
        <fullName evidence="1">Uncharacterized protein</fullName>
    </submittedName>
</protein>
<keyword evidence="2" id="KW-1185">Reference proteome</keyword>
<name>A0ACB9G4S1_CICIN</name>
<sequence>MTMTSALNPGNSSIWLHPASLRHSVLHKSKRNRNHGRGLTALIQRPLAVLLTLRSIVPLINPLALGKITFLEYIQVRMYNKGGTKWQKRLTKFRSIQVPALITIMTLMFVIAILGIDKKKPTPLSAVTNQKQSNSDQSRVQFDPTVDILNNTEVIWQIPDSPKSVLFLAHGCNGRAANFWDKSPNCNHCVGLPEERLIVLEALARKFAVITISSKGKCWSLMKEPLVVKRIINWWVEKQNLESLPLVALGASSGGYFVSMLANKMKFSSIAILIAEGVYDRIDITNHYPPTIFVHMPKDNARKKMIDVNLENLRRKGVDVAEIECMELPLTPSFLADRVPGLDLKISVELFDLFKEKGFINKNGYLMNDGRVIPWKKAMSERKIRLPNELLVNYIQEELNLAFAYHEMTSLQSEQIFDWFEAHLR</sequence>
<dbReference type="EMBL" id="CM042010">
    <property type="protein sequence ID" value="KAI3778599.1"/>
    <property type="molecule type" value="Genomic_DNA"/>
</dbReference>
<reference evidence="2" key="1">
    <citation type="journal article" date="2022" name="Mol. Ecol. Resour.">
        <title>The genomes of chicory, endive, great burdock and yacon provide insights into Asteraceae palaeo-polyploidization history and plant inulin production.</title>
        <authorList>
            <person name="Fan W."/>
            <person name="Wang S."/>
            <person name="Wang H."/>
            <person name="Wang A."/>
            <person name="Jiang F."/>
            <person name="Liu H."/>
            <person name="Zhao H."/>
            <person name="Xu D."/>
            <person name="Zhang Y."/>
        </authorList>
    </citation>
    <scope>NUCLEOTIDE SEQUENCE [LARGE SCALE GENOMIC DNA]</scope>
    <source>
        <strain evidence="2">cv. Punajuju</strain>
    </source>
</reference>
<proteinExistence type="predicted"/>
<reference evidence="1 2" key="2">
    <citation type="journal article" date="2022" name="Mol. Ecol. Resour.">
        <title>The genomes of chicory, endive, great burdock and yacon provide insights into Asteraceae paleo-polyploidization history and plant inulin production.</title>
        <authorList>
            <person name="Fan W."/>
            <person name="Wang S."/>
            <person name="Wang H."/>
            <person name="Wang A."/>
            <person name="Jiang F."/>
            <person name="Liu H."/>
            <person name="Zhao H."/>
            <person name="Xu D."/>
            <person name="Zhang Y."/>
        </authorList>
    </citation>
    <scope>NUCLEOTIDE SEQUENCE [LARGE SCALE GENOMIC DNA]</scope>
    <source>
        <strain evidence="2">cv. Punajuju</strain>
        <tissue evidence="1">Leaves</tissue>
    </source>
</reference>
<gene>
    <name evidence="1" type="ORF">L2E82_07979</name>
</gene>
<accession>A0ACB9G4S1</accession>
<evidence type="ECO:0000313" key="2">
    <source>
        <dbReference type="Proteomes" id="UP001055811"/>
    </source>
</evidence>
<evidence type="ECO:0000313" key="1">
    <source>
        <dbReference type="EMBL" id="KAI3778599.1"/>
    </source>
</evidence>
<comment type="caution">
    <text evidence="1">The sequence shown here is derived from an EMBL/GenBank/DDBJ whole genome shotgun (WGS) entry which is preliminary data.</text>
</comment>
<dbReference type="Proteomes" id="UP001055811">
    <property type="component" value="Linkage Group LG02"/>
</dbReference>
<organism evidence="1 2">
    <name type="scientific">Cichorium intybus</name>
    <name type="common">Chicory</name>
    <dbReference type="NCBI Taxonomy" id="13427"/>
    <lineage>
        <taxon>Eukaryota</taxon>
        <taxon>Viridiplantae</taxon>
        <taxon>Streptophyta</taxon>
        <taxon>Embryophyta</taxon>
        <taxon>Tracheophyta</taxon>
        <taxon>Spermatophyta</taxon>
        <taxon>Magnoliopsida</taxon>
        <taxon>eudicotyledons</taxon>
        <taxon>Gunneridae</taxon>
        <taxon>Pentapetalae</taxon>
        <taxon>asterids</taxon>
        <taxon>campanulids</taxon>
        <taxon>Asterales</taxon>
        <taxon>Asteraceae</taxon>
        <taxon>Cichorioideae</taxon>
        <taxon>Cichorieae</taxon>
        <taxon>Cichoriinae</taxon>
        <taxon>Cichorium</taxon>
    </lineage>
</organism>